<reference evidence="2 3" key="1">
    <citation type="submission" date="2013-11" db="EMBL/GenBank/DDBJ databases">
        <title>Genome sequencing of Stegodyphus mimosarum.</title>
        <authorList>
            <person name="Bechsgaard J."/>
        </authorList>
    </citation>
    <scope>NUCLEOTIDE SEQUENCE [LARGE SCALE GENOMIC DNA]</scope>
</reference>
<feature type="region of interest" description="Disordered" evidence="1">
    <location>
        <begin position="394"/>
        <end position="414"/>
    </location>
</feature>
<accession>A0A087UJ01</accession>
<protein>
    <submittedName>
        <fullName evidence="2">Uncharacterized protein</fullName>
    </submittedName>
</protein>
<evidence type="ECO:0000313" key="2">
    <source>
        <dbReference type="EMBL" id="KFM77340.1"/>
    </source>
</evidence>
<dbReference type="AlphaFoldDB" id="A0A087UJ01"/>
<name>A0A087UJ01_STEMI</name>
<feature type="non-terminal residue" evidence="2">
    <location>
        <position position="459"/>
    </location>
</feature>
<feature type="compositionally biased region" description="Basic and acidic residues" evidence="1">
    <location>
        <begin position="394"/>
        <end position="407"/>
    </location>
</feature>
<dbReference type="EMBL" id="KK120007">
    <property type="protein sequence ID" value="KFM77340.1"/>
    <property type="molecule type" value="Genomic_DNA"/>
</dbReference>
<evidence type="ECO:0000256" key="1">
    <source>
        <dbReference type="SAM" id="MobiDB-lite"/>
    </source>
</evidence>
<evidence type="ECO:0000313" key="3">
    <source>
        <dbReference type="Proteomes" id="UP000054359"/>
    </source>
</evidence>
<organism evidence="2 3">
    <name type="scientific">Stegodyphus mimosarum</name>
    <name type="common">African social velvet spider</name>
    <dbReference type="NCBI Taxonomy" id="407821"/>
    <lineage>
        <taxon>Eukaryota</taxon>
        <taxon>Metazoa</taxon>
        <taxon>Ecdysozoa</taxon>
        <taxon>Arthropoda</taxon>
        <taxon>Chelicerata</taxon>
        <taxon>Arachnida</taxon>
        <taxon>Araneae</taxon>
        <taxon>Araneomorphae</taxon>
        <taxon>Entelegynae</taxon>
        <taxon>Eresoidea</taxon>
        <taxon>Eresidae</taxon>
        <taxon>Stegodyphus</taxon>
    </lineage>
</organism>
<proteinExistence type="predicted"/>
<keyword evidence="3" id="KW-1185">Reference proteome</keyword>
<dbReference type="Proteomes" id="UP000054359">
    <property type="component" value="Unassembled WGS sequence"/>
</dbReference>
<feature type="compositionally biased region" description="Polar residues" evidence="1">
    <location>
        <begin position="134"/>
        <end position="155"/>
    </location>
</feature>
<gene>
    <name evidence="2" type="ORF">X975_06229</name>
</gene>
<feature type="region of interest" description="Disordered" evidence="1">
    <location>
        <begin position="134"/>
        <end position="158"/>
    </location>
</feature>
<sequence>MSIQGRFKTRYKLSVSIRQTSSTRKILRLLKGKLSCHFQENSPSLFAFKNRLSFRTYSRKLPTSSQDHLTISQEADISSPELNDFQRKLERNEALVREDLHSKFSRKRKFAADSHLVTARAELVRKINSIRAKQQSTSFDESKNKSNTGLESSMARQREKNLQMKENVVAAGRNIASFATTNSGLITSVNSVSGLNKINFNRLMEKDKKLQQLIKEKTESLIDKHKPNLSENLKKKDRNWKLPFKKRIVNLIKHKLHSSDGKNTNVANMPNQNQMRILNQKEPFDPSPEQKLEAKLQPETVIQQSITDLNLFNLSENKVINDIQTESSNINLSDGENDQVSENENIYRLQTEPFVIPSVINIKFVQNFNKNIFKLHGTAYISSPSTELIAIEKNETKSTDESNKENLVEESLSKNSKSEINLRSQCENKAVLNSPLERAKTFISKRSRHIIFHRSKSKV</sequence>